<feature type="transmembrane region" description="Helical" evidence="3">
    <location>
        <begin position="6"/>
        <end position="29"/>
    </location>
</feature>
<dbReference type="InterPro" id="IPR027806">
    <property type="entry name" value="HARBI1_dom"/>
</dbReference>
<dbReference type="GeneID" id="66112003"/>
<dbReference type="OrthoDB" id="78198at2759"/>
<dbReference type="PANTHER" id="PTHR48471:SF1">
    <property type="entry name" value="DDE TNP4 DOMAIN-CONTAINING PROTEIN"/>
    <property type="match status" value="1"/>
</dbReference>
<keyword evidence="6" id="KW-1185">Reference proteome</keyword>
<dbReference type="Pfam" id="PF13359">
    <property type="entry name" value="DDE_Tnp_4"/>
    <property type="match status" value="1"/>
</dbReference>
<keyword evidence="3" id="KW-1133">Transmembrane helix</keyword>
<evidence type="ECO:0000256" key="2">
    <source>
        <dbReference type="ARBA" id="ARBA00022723"/>
    </source>
</evidence>
<proteinExistence type="predicted"/>
<sequence>MHDISLTQIFVIIPTTVSCYLTWAMTILCDSLRQMQDARVKWPQGEEFEENNALVVVQHPLLDGAFGSLDGLNLMVQTSTDQELKNATFNGWLHEHFVSSVFAFNAKGEIIACKLNAPGSWHDSCVAKPIYEKLRTQTPEGFYLWGNRGIQGSFGCLHVPLPIRYHETRGDLLEVCVHLFNYHTRTIGYNQIRSVYMPIWQEGGQEEIWQSFENILFSDQRNNDRVARFYNIVSHE</sequence>
<keyword evidence="3" id="KW-0812">Transmembrane</keyword>
<dbReference type="Proteomes" id="UP000812287">
    <property type="component" value="Unassembled WGS sequence"/>
</dbReference>
<name>A0A9P8ANE0_9AGAR</name>
<comment type="cofactor">
    <cofactor evidence="1">
        <name>a divalent metal cation</name>
        <dbReference type="ChEBI" id="CHEBI:60240"/>
    </cofactor>
</comment>
<dbReference type="EMBL" id="MU250556">
    <property type="protein sequence ID" value="KAG7441800.1"/>
    <property type="molecule type" value="Genomic_DNA"/>
</dbReference>
<evidence type="ECO:0000259" key="4">
    <source>
        <dbReference type="Pfam" id="PF13359"/>
    </source>
</evidence>
<evidence type="ECO:0000313" key="5">
    <source>
        <dbReference type="EMBL" id="KAG7441800.1"/>
    </source>
</evidence>
<evidence type="ECO:0000313" key="6">
    <source>
        <dbReference type="Proteomes" id="UP000812287"/>
    </source>
</evidence>
<dbReference type="PANTHER" id="PTHR48471">
    <property type="entry name" value="DDE TNP4 DOMAIN-CONTAINING PROTEIN"/>
    <property type="match status" value="1"/>
</dbReference>
<dbReference type="RefSeq" id="XP_043035300.1">
    <property type="nucleotide sequence ID" value="XM_043189706.1"/>
</dbReference>
<evidence type="ECO:0000256" key="1">
    <source>
        <dbReference type="ARBA" id="ARBA00001968"/>
    </source>
</evidence>
<accession>A0A9P8ANE0</accession>
<keyword evidence="2" id="KW-0479">Metal-binding</keyword>
<evidence type="ECO:0000256" key="3">
    <source>
        <dbReference type="SAM" id="Phobius"/>
    </source>
</evidence>
<reference evidence="5" key="1">
    <citation type="submission" date="2020-11" db="EMBL/GenBank/DDBJ databases">
        <title>Adaptations for nitrogen fixation in a non-lichenized fungal sporocarp promotes dispersal by wood-feeding termites.</title>
        <authorList>
            <consortium name="DOE Joint Genome Institute"/>
            <person name="Koch R.A."/>
            <person name="Yoon G."/>
            <person name="Arayal U."/>
            <person name="Lail K."/>
            <person name="Amirebrahimi M."/>
            <person name="Labutti K."/>
            <person name="Lipzen A."/>
            <person name="Riley R."/>
            <person name="Barry K."/>
            <person name="Henrissat B."/>
            <person name="Grigoriev I.V."/>
            <person name="Herr J.R."/>
            <person name="Aime M.C."/>
        </authorList>
    </citation>
    <scope>NUCLEOTIDE SEQUENCE</scope>
    <source>
        <strain evidence="5">MCA 3950</strain>
    </source>
</reference>
<organism evidence="5 6">
    <name type="scientific">Guyanagaster necrorhizus</name>
    <dbReference type="NCBI Taxonomy" id="856835"/>
    <lineage>
        <taxon>Eukaryota</taxon>
        <taxon>Fungi</taxon>
        <taxon>Dikarya</taxon>
        <taxon>Basidiomycota</taxon>
        <taxon>Agaricomycotina</taxon>
        <taxon>Agaricomycetes</taxon>
        <taxon>Agaricomycetidae</taxon>
        <taxon>Agaricales</taxon>
        <taxon>Marasmiineae</taxon>
        <taxon>Physalacriaceae</taxon>
        <taxon>Guyanagaster</taxon>
    </lineage>
</organism>
<dbReference type="AlphaFoldDB" id="A0A9P8ANE0"/>
<comment type="caution">
    <text evidence="5">The sequence shown here is derived from an EMBL/GenBank/DDBJ whole genome shotgun (WGS) entry which is preliminary data.</text>
</comment>
<protein>
    <recommendedName>
        <fullName evidence="4">DDE Tnp4 domain-containing protein</fullName>
    </recommendedName>
</protein>
<gene>
    <name evidence="5" type="ORF">BT62DRAFT_982658</name>
</gene>
<keyword evidence="3" id="KW-0472">Membrane</keyword>
<feature type="domain" description="DDE Tnp4" evidence="4">
    <location>
        <begin position="69"/>
        <end position="149"/>
    </location>
</feature>
<dbReference type="GO" id="GO:0046872">
    <property type="term" value="F:metal ion binding"/>
    <property type="evidence" value="ECO:0007669"/>
    <property type="project" value="UniProtKB-KW"/>
</dbReference>